<dbReference type="AlphaFoldDB" id="A0A841J5K3"/>
<accession>A0A841J5K3</accession>
<protein>
    <submittedName>
        <fullName evidence="1">Uncharacterized protein</fullName>
    </submittedName>
</protein>
<comment type="caution">
    <text evidence="1">The sequence shown here is derived from an EMBL/GenBank/DDBJ whole genome shotgun (WGS) entry which is preliminary data.</text>
</comment>
<evidence type="ECO:0000313" key="1">
    <source>
        <dbReference type="EMBL" id="MBB6123825.1"/>
    </source>
</evidence>
<name>A0A841J5K3_9SPHN</name>
<gene>
    <name evidence="1" type="ORF">FHS92_001554</name>
</gene>
<reference evidence="1 2" key="1">
    <citation type="submission" date="2020-08" db="EMBL/GenBank/DDBJ databases">
        <title>Genomic Encyclopedia of Type Strains, Phase IV (KMG-IV): sequencing the most valuable type-strain genomes for metagenomic binning, comparative biology and taxonomic classification.</title>
        <authorList>
            <person name="Goeker M."/>
        </authorList>
    </citation>
    <scope>NUCLEOTIDE SEQUENCE [LARGE SCALE GENOMIC DNA]</scope>
    <source>
        <strain evidence="1 2">DSM 102255</strain>
    </source>
</reference>
<organism evidence="1 2">
    <name type="scientific">Sphingobium subterraneum</name>
    <dbReference type="NCBI Taxonomy" id="627688"/>
    <lineage>
        <taxon>Bacteria</taxon>
        <taxon>Pseudomonadati</taxon>
        <taxon>Pseudomonadota</taxon>
        <taxon>Alphaproteobacteria</taxon>
        <taxon>Sphingomonadales</taxon>
        <taxon>Sphingomonadaceae</taxon>
        <taxon>Sphingobium</taxon>
    </lineage>
</organism>
<evidence type="ECO:0000313" key="2">
    <source>
        <dbReference type="Proteomes" id="UP000552700"/>
    </source>
</evidence>
<dbReference type="Proteomes" id="UP000552700">
    <property type="component" value="Unassembled WGS sequence"/>
</dbReference>
<dbReference type="EMBL" id="JACIJP010000002">
    <property type="protein sequence ID" value="MBB6123825.1"/>
    <property type="molecule type" value="Genomic_DNA"/>
</dbReference>
<keyword evidence="2" id="KW-1185">Reference proteome</keyword>
<proteinExistence type="predicted"/>
<sequence length="54" mass="5677">MFGIGPRLFKSRWAALLWAAGIVWMAYSFAGDAPGEGEADAASNQQAALIAHAL</sequence>